<name>A0A7S9HDM1_9ALTE</name>
<dbReference type="InterPro" id="IPR036505">
    <property type="entry name" value="Amidase/PGRP_sf"/>
</dbReference>
<dbReference type="GO" id="GO:0009254">
    <property type="term" value="P:peptidoglycan turnover"/>
    <property type="evidence" value="ECO:0007669"/>
    <property type="project" value="TreeGrafter"/>
</dbReference>
<feature type="domain" description="N-acetylmuramoyl-L-alanine amidase" evidence="14">
    <location>
        <begin position="12"/>
        <end position="163"/>
    </location>
</feature>
<comment type="cofactor">
    <cofactor evidence="2">
        <name>Zn(2+)</name>
        <dbReference type="ChEBI" id="CHEBI:29105"/>
    </cofactor>
</comment>
<proteinExistence type="inferred from homology"/>
<dbReference type="CDD" id="cd06583">
    <property type="entry name" value="PGRP"/>
    <property type="match status" value="1"/>
</dbReference>
<feature type="region of interest" description="Disordered" evidence="13">
    <location>
        <begin position="179"/>
        <end position="203"/>
    </location>
</feature>
<evidence type="ECO:0000259" key="14">
    <source>
        <dbReference type="SMART" id="SM00644"/>
    </source>
</evidence>
<dbReference type="InterPro" id="IPR051206">
    <property type="entry name" value="NAMLAA_amidase_2"/>
</dbReference>
<protein>
    <recommendedName>
        <fullName evidence="11">1,6-anhydro-N-acetylmuramyl-L-alanine amidase AmpD</fullName>
        <ecNumber evidence="5">3.5.1.28</ecNumber>
    </recommendedName>
    <alternativeName>
        <fullName evidence="12">N-acetylmuramoyl-L-alanine amidase</fullName>
    </alternativeName>
</protein>
<dbReference type="InterPro" id="IPR002502">
    <property type="entry name" value="Amidase_domain"/>
</dbReference>
<keyword evidence="9" id="KW-0862">Zinc</keyword>
<dbReference type="NCBIfam" id="NF008758">
    <property type="entry name" value="PRK11789.1"/>
    <property type="match status" value="1"/>
</dbReference>
<evidence type="ECO:0000256" key="11">
    <source>
        <dbReference type="ARBA" id="ARBA00039257"/>
    </source>
</evidence>
<organism evidence="15 16">
    <name type="scientific">Salinimonas marina</name>
    <dbReference type="NCBI Taxonomy" id="2785918"/>
    <lineage>
        <taxon>Bacteria</taxon>
        <taxon>Pseudomonadati</taxon>
        <taxon>Pseudomonadota</taxon>
        <taxon>Gammaproteobacteria</taxon>
        <taxon>Alteromonadales</taxon>
        <taxon>Alteromonadaceae</taxon>
        <taxon>Alteromonas/Salinimonas group</taxon>
        <taxon>Salinimonas</taxon>
    </lineage>
</organism>
<evidence type="ECO:0000256" key="12">
    <source>
        <dbReference type="ARBA" id="ARBA00042615"/>
    </source>
</evidence>
<dbReference type="GO" id="GO:0046872">
    <property type="term" value="F:metal ion binding"/>
    <property type="evidence" value="ECO:0007669"/>
    <property type="project" value="UniProtKB-KW"/>
</dbReference>
<evidence type="ECO:0000256" key="3">
    <source>
        <dbReference type="ARBA" id="ARBA00004496"/>
    </source>
</evidence>
<evidence type="ECO:0000256" key="6">
    <source>
        <dbReference type="ARBA" id="ARBA00022490"/>
    </source>
</evidence>
<comment type="similarity">
    <text evidence="4">Belongs to the N-acetylmuramoyl-L-alanine amidase 2 family.</text>
</comment>
<dbReference type="Gene3D" id="3.40.80.10">
    <property type="entry name" value="Peptidoglycan recognition protein-like"/>
    <property type="match status" value="1"/>
</dbReference>
<dbReference type="KEGG" id="smaa:IT774_03645"/>
<evidence type="ECO:0000256" key="4">
    <source>
        <dbReference type="ARBA" id="ARBA00007553"/>
    </source>
</evidence>
<keyword evidence="6" id="KW-0963">Cytoplasm</keyword>
<evidence type="ECO:0000313" key="15">
    <source>
        <dbReference type="EMBL" id="QPG06304.1"/>
    </source>
</evidence>
<dbReference type="Proteomes" id="UP000595095">
    <property type="component" value="Chromosome"/>
</dbReference>
<evidence type="ECO:0000256" key="5">
    <source>
        <dbReference type="ARBA" id="ARBA00011901"/>
    </source>
</evidence>
<dbReference type="SUPFAM" id="SSF55846">
    <property type="entry name" value="N-acetylmuramoyl-L-alanine amidase-like"/>
    <property type="match status" value="1"/>
</dbReference>
<dbReference type="PANTHER" id="PTHR30417:SF4">
    <property type="entry name" value="1,6-ANHYDRO-N-ACETYLMURAMYL-L-ALANINE AMIDASE AMPD"/>
    <property type="match status" value="1"/>
</dbReference>
<dbReference type="GO" id="GO:0005737">
    <property type="term" value="C:cytoplasm"/>
    <property type="evidence" value="ECO:0007669"/>
    <property type="project" value="UniProtKB-SubCell"/>
</dbReference>
<dbReference type="GO" id="GO:0071555">
    <property type="term" value="P:cell wall organization"/>
    <property type="evidence" value="ECO:0007669"/>
    <property type="project" value="UniProtKB-KW"/>
</dbReference>
<reference evidence="15 16" key="1">
    <citation type="submission" date="2020-11" db="EMBL/GenBank/DDBJ databases">
        <title>Complete genome sequence for Salinimonas sp. strain G2-b.</title>
        <authorList>
            <person name="Park S.-J."/>
        </authorList>
    </citation>
    <scope>NUCLEOTIDE SEQUENCE [LARGE SCALE GENOMIC DNA]</scope>
    <source>
        <strain evidence="15 16">G2-b</strain>
    </source>
</reference>
<keyword evidence="10" id="KW-0961">Cell wall biogenesis/degradation</keyword>
<dbReference type="PANTHER" id="PTHR30417">
    <property type="entry name" value="N-ACETYLMURAMOYL-L-ALANINE AMIDASE AMID"/>
    <property type="match status" value="1"/>
</dbReference>
<evidence type="ECO:0000256" key="8">
    <source>
        <dbReference type="ARBA" id="ARBA00022801"/>
    </source>
</evidence>
<feature type="compositionally biased region" description="Polar residues" evidence="13">
    <location>
        <begin position="193"/>
        <end position="203"/>
    </location>
</feature>
<evidence type="ECO:0000256" key="1">
    <source>
        <dbReference type="ARBA" id="ARBA00001561"/>
    </source>
</evidence>
<sequence length="203" mass="22457">MKYYSQAIQKSSPFYDERPADVPVSLLVIHNISLPPGEFNTKGIEQLFTGTLNPDEHAFYTQLAGLKVSAHCVIYRDGRIEQFVPFTHRAWHAGLSTFQGRSRCNDFAIGIEMEGTDYTPYTQAQYASLLTLSRTLVHAFPLITCGRIVGHNDIAPGRKTDPGPAFDWGGYRHALFSEPAEPAEPRQAGSAPDTVTLNNNTIS</sequence>
<keyword evidence="8 15" id="KW-0378">Hydrolase</keyword>
<evidence type="ECO:0000256" key="2">
    <source>
        <dbReference type="ARBA" id="ARBA00001947"/>
    </source>
</evidence>
<comment type="subcellular location">
    <subcellularLocation>
        <location evidence="3">Cytoplasm</location>
    </subcellularLocation>
</comment>
<evidence type="ECO:0000313" key="16">
    <source>
        <dbReference type="Proteomes" id="UP000595095"/>
    </source>
</evidence>
<evidence type="ECO:0000256" key="7">
    <source>
        <dbReference type="ARBA" id="ARBA00022723"/>
    </source>
</evidence>
<evidence type="ECO:0000256" key="13">
    <source>
        <dbReference type="SAM" id="MobiDB-lite"/>
    </source>
</evidence>
<dbReference type="EMBL" id="CP064795">
    <property type="protein sequence ID" value="QPG06304.1"/>
    <property type="molecule type" value="Genomic_DNA"/>
</dbReference>
<evidence type="ECO:0000256" key="9">
    <source>
        <dbReference type="ARBA" id="ARBA00022833"/>
    </source>
</evidence>
<dbReference type="GO" id="GO:0009253">
    <property type="term" value="P:peptidoglycan catabolic process"/>
    <property type="evidence" value="ECO:0007669"/>
    <property type="project" value="InterPro"/>
</dbReference>
<comment type="catalytic activity">
    <reaction evidence="1">
        <text>Hydrolyzes the link between N-acetylmuramoyl residues and L-amino acid residues in certain cell-wall glycopeptides.</text>
        <dbReference type="EC" id="3.5.1.28"/>
    </reaction>
</comment>
<dbReference type="EC" id="3.5.1.28" evidence="5"/>
<dbReference type="Pfam" id="PF01510">
    <property type="entry name" value="Amidase_2"/>
    <property type="match status" value="1"/>
</dbReference>
<gene>
    <name evidence="15" type="primary">ampD</name>
    <name evidence="15" type="ORF">IT774_03645</name>
</gene>
<dbReference type="GO" id="GO:0008745">
    <property type="term" value="F:N-acetylmuramoyl-L-alanine amidase activity"/>
    <property type="evidence" value="ECO:0007669"/>
    <property type="project" value="UniProtKB-EC"/>
</dbReference>
<keyword evidence="7" id="KW-0479">Metal-binding</keyword>
<dbReference type="AlphaFoldDB" id="A0A7S9HDM1"/>
<evidence type="ECO:0000256" key="10">
    <source>
        <dbReference type="ARBA" id="ARBA00023316"/>
    </source>
</evidence>
<keyword evidence="16" id="KW-1185">Reference proteome</keyword>
<accession>A0A7S9HDM1</accession>
<dbReference type="RefSeq" id="WP_195811381.1">
    <property type="nucleotide sequence ID" value="NZ_CP064795.1"/>
</dbReference>
<dbReference type="SMART" id="SM00644">
    <property type="entry name" value="Ami_2"/>
    <property type="match status" value="1"/>
</dbReference>